<evidence type="ECO:0000313" key="2">
    <source>
        <dbReference type="Proteomes" id="UP001153334"/>
    </source>
</evidence>
<accession>A0ACC2I2W5</accession>
<comment type="caution">
    <text evidence="1">The sequence shown here is derived from an EMBL/GenBank/DDBJ whole genome shotgun (WGS) entry which is preliminary data.</text>
</comment>
<dbReference type="Proteomes" id="UP001153334">
    <property type="component" value="Unassembled WGS sequence"/>
</dbReference>
<name>A0ACC2I2W5_9PEZI</name>
<sequence>MSTNPLGIDNSEADTGFIEDSFTSTRPPQRNSSNEHPTRALSDAGEGHSTSGHTQSTLTVCDGETIQVSTPMPNAVALGTHSHSHSPAIRPHISYVASFDYQNAEQRLTEDAKAAHDHHCFSGLGYSNIEGWLGGQPRFLQADPTNLSICRHPRTQTVAGTGTGSGSSWTIVSAQASLTPQMADMGETLYAVGGQFEEATYSPDPIISDEGLV</sequence>
<gene>
    <name evidence="1" type="ORF">ONZ43_g6069</name>
</gene>
<reference evidence="1" key="1">
    <citation type="submission" date="2022-11" db="EMBL/GenBank/DDBJ databases">
        <title>Genome Sequence of Nemania bipapillata.</title>
        <authorList>
            <person name="Buettner E."/>
        </authorList>
    </citation>
    <scope>NUCLEOTIDE SEQUENCE</scope>
    <source>
        <strain evidence="1">CP14</strain>
    </source>
</reference>
<evidence type="ECO:0000313" key="1">
    <source>
        <dbReference type="EMBL" id="KAJ8109672.1"/>
    </source>
</evidence>
<protein>
    <submittedName>
        <fullName evidence="1">Uncharacterized protein</fullName>
    </submittedName>
</protein>
<organism evidence="1 2">
    <name type="scientific">Nemania bipapillata</name>
    <dbReference type="NCBI Taxonomy" id="110536"/>
    <lineage>
        <taxon>Eukaryota</taxon>
        <taxon>Fungi</taxon>
        <taxon>Dikarya</taxon>
        <taxon>Ascomycota</taxon>
        <taxon>Pezizomycotina</taxon>
        <taxon>Sordariomycetes</taxon>
        <taxon>Xylariomycetidae</taxon>
        <taxon>Xylariales</taxon>
        <taxon>Xylariaceae</taxon>
        <taxon>Nemania</taxon>
    </lineage>
</organism>
<keyword evidence="2" id="KW-1185">Reference proteome</keyword>
<proteinExistence type="predicted"/>
<dbReference type="EMBL" id="JAPESX010002049">
    <property type="protein sequence ID" value="KAJ8109672.1"/>
    <property type="molecule type" value="Genomic_DNA"/>
</dbReference>